<sequence>MNTSQPIHSDKDGLMDEQQLAAFVPQMPEYIDGATDFAVLSVPGHDSRGVWRMRFAPALVVMRIHKNVALAITAGLALDVPFSMETSHYVNHLNASQLTVGRMFVKEFEGTGRGAVVMQEMIFCQDMVGNPSLSTLLRMTGKLGALAGRLAPGVCERLGGHIPPDDADLLILTLE</sequence>
<protein>
    <recommendedName>
        <fullName evidence="3">YbjN domain-containing protein</fullName>
    </recommendedName>
</protein>
<accession>A0A9X3S6P9</accession>
<dbReference type="Proteomes" id="UP001149140">
    <property type="component" value="Unassembled WGS sequence"/>
</dbReference>
<gene>
    <name evidence="1" type="ORF">OM076_42825</name>
</gene>
<name>A0A9X3S6P9_9ACTN</name>
<proteinExistence type="predicted"/>
<evidence type="ECO:0008006" key="3">
    <source>
        <dbReference type="Google" id="ProtNLM"/>
    </source>
</evidence>
<dbReference type="EMBL" id="JAPDOD010000086">
    <property type="protein sequence ID" value="MDA0167072.1"/>
    <property type="molecule type" value="Genomic_DNA"/>
</dbReference>
<evidence type="ECO:0000313" key="2">
    <source>
        <dbReference type="Proteomes" id="UP001149140"/>
    </source>
</evidence>
<reference evidence="1" key="1">
    <citation type="submission" date="2022-10" db="EMBL/GenBank/DDBJ databases">
        <title>The WGS of Solirubrobacter ginsenosidimutans DSM 21036.</title>
        <authorList>
            <person name="Jiang Z."/>
        </authorList>
    </citation>
    <scope>NUCLEOTIDE SEQUENCE</scope>
    <source>
        <strain evidence="1">DSM 21036</strain>
    </source>
</reference>
<dbReference type="RefSeq" id="WP_270046323.1">
    <property type="nucleotide sequence ID" value="NZ_JAPDOD010000086.1"/>
</dbReference>
<dbReference type="AlphaFoldDB" id="A0A9X3S6P9"/>
<organism evidence="1 2">
    <name type="scientific">Solirubrobacter ginsenosidimutans</name>
    <dbReference type="NCBI Taxonomy" id="490573"/>
    <lineage>
        <taxon>Bacteria</taxon>
        <taxon>Bacillati</taxon>
        <taxon>Actinomycetota</taxon>
        <taxon>Thermoleophilia</taxon>
        <taxon>Solirubrobacterales</taxon>
        <taxon>Solirubrobacteraceae</taxon>
        <taxon>Solirubrobacter</taxon>
    </lineage>
</organism>
<evidence type="ECO:0000313" key="1">
    <source>
        <dbReference type="EMBL" id="MDA0167072.1"/>
    </source>
</evidence>
<keyword evidence="2" id="KW-1185">Reference proteome</keyword>
<comment type="caution">
    <text evidence="1">The sequence shown here is derived from an EMBL/GenBank/DDBJ whole genome shotgun (WGS) entry which is preliminary data.</text>
</comment>